<evidence type="ECO:0000256" key="1">
    <source>
        <dbReference type="ARBA" id="ARBA00005771"/>
    </source>
</evidence>
<organism evidence="4 5">
    <name type="scientific">Fusarium austroafricanum</name>
    <dbReference type="NCBI Taxonomy" id="2364996"/>
    <lineage>
        <taxon>Eukaryota</taxon>
        <taxon>Fungi</taxon>
        <taxon>Dikarya</taxon>
        <taxon>Ascomycota</taxon>
        <taxon>Pezizomycotina</taxon>
        <taxon>Sordariomycetes</taxon>
        <taxon>Hypocreomycetidae</taxon>
        <taxon>Hypocreales</taxon>
        <taxon>Nectriaceae</taxon>
        <taxon>Fusarium</taxon>
        <taxon>Fusarium concolor species complex</taxon>
    </lineage>
</organism>
<evidence type="ECO:0000313" key="4">
    <source>
        <dbReference type="EMBL" id="KAF4446601.1"/>
    </source>
</evidence>
<comment type="caution">
    <text evidence="4">The sequence shown here is derived from an EMBL/GenBank/DDBJ whole genome shotgun (WGS) entry which is preliminary data.</text>
</comment>
<dbReference type="PANTHER" id="PTHR11783">
    <property type="entry name" value="SULFOTRANSFERASE SULT"/>
    <property type="match status" value="1"/>
</dbReference>
<dbReference type="OrthoDB" id="205623at2759"/>
<dbReference type="GO" id="GO:0008146">
    <property type="term" value="F:sulfotransferase activity"/>
    <property type="evidence" value="ECO:0007669"/>
    <property type="project" value="InterPro"/>
</dbReference>
<sequence>MAATNGDAGKLPQKTHEVNNHHMDSTIWNDFKFRPDDIFITTYAKSGTTWMQQIVSQLIHEGDPTIPTGVLSPWVDIRIVPKEVMLDMVEGQNHRRFLKTHLPIDALVYNPQAKYIFIGRDGRDMVWSLHHHLYSATPTFYSFFENSTCDGALLERPSANPKDMFTALVNDDMPANHCWPFWSHIRGWWENRDQPNLLLVHFNDLKADLEGGMRKIAEFLEIPEMSDEKFNAAVSHCTFEWMKENATLAAPPQAELAWDNGAKDFIHKGTNSRWKDVLTEEDCKKYEERARKELGEECANWLQHGGWLK</sequence>
<protein>
    <recommendedName>
        <fullName evidence="3">Sulfotransferase domain-containing protein</fullName>
    </recommendedName>
</protein>
<proteinExistence type="inferred from homology"/>
<name>A0A8H4KAV5_9HYPO</name>
<feature type="domain" description="Sulfotransferase" evidence="3">
    <location>
        <begin position="35"/>
        <end position="295"/>
    </location>
</feature>
<keyword evidence="5" id="KW-1185">Reference proteome</keyword>
<dbReference type="SUPFAM" id="SSF52540">
    <property type="entry name" value="P-loop containing nucleoside triphosphate hydrolases"/>
    <property type="match status" value="1"/>
</dbReference>
<dbReference type="EMBL" id="JAADJG010000448">
    <property type="protein sequence ID" value="KAF4446601.1"/>
    <property type="molecule type" value="Genomic_DNA"/>
</dbReference>
<dbReference type="InterPro" id="IPR000863">
    <property type="entry name" value="Sulfotransferase_dom"/>
</dbReference>
<dbReference type="AlphaFoldDB" id="A0A8H4KAV5"/>
<evidence type="ECO:0000259" key="3">
    <source>
        <dbReference type="Pfam" id="PF00685"/>
    </source>
</evidence>
<gene>
    <name evidence="4" type="ORF">F53441_9782</name>
</gene>
<keyword evidence="2" id="KW-0808">Transferase</keyword>
<accession>A0A8H4KAV5</accession>
<evidence type="ECO:0000313" key="5">
    <source>
        <dbReference type="Proteomes" id="UP000605986"/>
    </source>
</evidence>
<dbReference type="Proteomes" id="UP000605986">
    <property type="component" value="Unassembled WGS sequence"/>
</dbReference>
<comment type="similarity">
    <text evidence="1">Belongs to the sulfotransferase 1 family.</text>
</comment>
<dbReference type="Pfam" id="PF00685">
    <property type="entry name" value="Sulfotransfer_1"/>
    <property type="match status" value="1"/>
</dbReference>
<evidence type="ECO:0000256" key="2">
    <source>
        <dbReference type="ARBA" id="ARBA00022679"/>
    </source>
</evidence>
<dbReference type="Gene3D" id="3.40.50.300">
    <property type="entry name" value="P-loop containing nucleotide triphosphate hydrolases"/>
    <property type="match status" value="1"/>
</dbReference>
<reference evidence="4" key="1">
    <citation type="submission" date="2020-01" db="EMBL/GenBank/DDBJ databases">
        <title>Identification and distribution of gene clusters putatively required for synthesis of sphingolipid metabolism inhibitors in phylogenetically diverse species of the filamentous fungus Fusarium.</title>
        <authorList>
            <person name="Kim H.-S."/>
            <person name="Busman M."/>
            <person name="Brown D.W."/>
            <person name="Divon H."/>
            <person name="Uhlig S."/>
            <person name="Proctor R.H."/>
        </authorList>
    </citation>
    <scope>NUCLEOTIDE SEQUENCE</scope>
    <source>
        <strain evidence="4">NRRL 53441</strain>
    </source>
</reference>
<dbReference type="InterPro" id="IPR027417">
    <property type="entry name" value="P-loop_NTPase"/>
</dbReference>